<dbReference type="Proteomes" id="UP001334084">
    <property type="component" value="Chromosome 8"/>
</dbReference>
<feature type="compositionally biased region" description="Low complexity" evidence="1">
    <location>
        <begin position="431"/>
        <end position="458"/>
    </location>
</feature>
<evidence type="ECO:0000313" key="4">
    <source>
        <dbReference type="Proteomes" id="UP001334084"/>
    </source>
</evidence>
<dbReference type="SUPFAM" id="SSF48350">
    <property type="entry name" value="GTPase activation domain, GAP"/>
    <property type="match status" value="1"/>
</dbReference>
<proteinExistence type="predicted"/>
<dbReference type="Gene3D" id="1.10.506.10">
    <property type="entry name" value="GTPase Activation - p120gap, domain 1"/>
    <property type="match status" value="1"/>
</dbReference>
<feature type="domain" description="Calponin-homology (CH)" evidence="2">
    <location>
        <begin position="43"/>
        <end position="148"/>
    </location>
</feature>
<name>A0AAX4JEP5_9MICR</name>
<dbReference type="Pfam" id="PF03836">
    <property type="entry name" value="RasGAP_C"/>
    <property type="match status" value="1"/>
</dbReference>
<feature type="region of interest" description="Disordered" evidence="1">
    <location>
        <begin position="430"/>
        <end position="458"/>
    </location>
</feature>
<evidence type="ECO:0000313" key="3">
    <source>
        <dbReference type="EMBL" id="WUR04307.1"/>
    </source>
</evidence>
<keyword evidence="4" id="KW-1185">Reference proteome</keyword>
<protein>
    <submittedName>
        <fullName evidence="3">Ras GTPase-activating domain-containing protein</fullName>
    </submittedName>
</protein>
<dbReference type="GO" id="GO:1903479">
    <property type="term" value="P:mitotic actomyosin contractile ring assembly actin filament organization"/>
    <property type="evidence" value="ECO:0007669"/>
    <property type="project" value="TreeGrafter"/>
</dbReference>
<dbReference type="PANTHER" id="PTHR14149:SF14">
    <property type="entry name" value="CALPONIN-HOMOLOGY (CH) DOMAIN-CONTAINING PROTEIN"/>
    <property type="match status" value="1"/>
</dbReference>
<accession>A0AAX4JEP5</accession>
<gene>
    <name evidence="3" type="ORF">VNE69_08064</name>
</gene>
<dbReference type="PANTHER" id="PTHR14149">
    <property type="entry name" value="RAS GTPASE-ACTIVATING PROTEIN WITH IQ MOTIF"/>
    <property type="match status" value="1"/>
</dbReference>
<evidence type="ECO:0000256" key="1">
    <source>
        <dbReference type="SAM" id="MobiDB-lite"/>
    </source>
</evidence>
<dbReference type="SUPFAM" id="SSF47576">
    <property type="entry name" value="Calponin-homology domain, CH-domain"/>
    <property type="match status" value="1"/>
</dbReference>
<dbReference type="InterPro" id="IPR001715">
    <property type="entry name" value="CH_dom"/>
</dbReference>
<dbReference type="SUPFAM" id="SSF143885">
    <property type="entry name" value="RGC domain-like"/>
    <property type="match status" value="1"/>
</dbReference>
<dbReference type="GO" id="GO:0051015">
    <property type="term" value="F:actin filament binding"/>
    <property type="evidence" value="ECO:0007669"/>
    <property type="project" value="TreeGrafter"/>
</dbReference>
<dbReference type="KEGG" id="vnx:VNE69_08064"/>
<dbReference type="RefSeq" id="XP_065330452.1">
    <property type="nucleotide sequence ID" value="XM_065474380.1"/>
</dbReference>
<dbReference type="PROSITE" id="PS50021">
    <property type="entry name" value="CH"/>
    <property type="match status" value="1"/>
</dbReference>
<dbReference type="InterPro" id="IPR036872">
    <property type="entry name" value="CH_dom_sf"/>
</dbReference>
<dbReference type="GO" id="GO:0005516">
    <property type="term" value="F:calmodulin binding"/>
    <property type="evidence" value="ECO:0007669"/>
    <property type="project" value="TreeGrafter"/>
</dbReference>
<organism evidence="3 4">
    <name type="scientific">Vairimorpha necatrix</name>
    <dbReference type="NCBI Taxonomy" id="6039"/>
    <lineage>
        <taxon>Eukaryota</taxon>
        <taxon>Fungi</taxon>
        <taxon>Fungi incertae sedis</taxon>
        <taxon>Microsporidia</taxon>
        <taxon>Nosematidae</taxon>
        <taxon>Vairimorpha</taxon>
    </lineage>
</organism>
<dbReference type="GO" id="GO:0005938">
    <property type="term" value="C:cell cortex"/>
    <property type="evidence" value="ECO:0007669"/>
    <property type="project" value="TreeGrafter"/>
</dbReference>
<dbReference type="Gene3D" id="1.10.418.10">
    <property type="entry name" value="Calponin-like domain"/>
    <property type="match status" value="1"/>
</dbReference>
<reference evidence="3" key="1">
    <citation type="journal article" date="2024" name="BMC Genomics">
        <title>Functional annotation of a divergent genome using sequence and structure-based similarity.</title>
        <authorList>
            <person name="Svedberg D."/>
            <person name="Winiger R.R."/>
            <person name="Berg A."/>
            <person name="Sharma H."/>
            <person name="Tellgren-Roth C."/>
            <person name="Debrunner-Vossbrinck B.A."/>
            <person name="Vossbrinck C.R."/>
            <person name="Barandun J."/>
        </authorList>
    </citation>
    <scope>NUCLEOTIDE SEQUENCE</scope>
    <source>
        <strain evidence="3">Illinois isolate</strain>
    </source>
</reference>
<dbReference type="GO" id="GO:0005096">
    <property type="term" value="F:GTPase activator activity"/>
    <property type="evidence" value="ECO:0007669"/>
    <property type="project" value="TreeGrafter"/>
</dbReference>
<dbReference type="InterPro" id="IPR000593">
    <property type="entry name" value="RasGAP_C"/>
</dbReference>
<dbReference type="InterPro" id="IPR008936">
    <property type="entry name" value="Rho_GTPase_activation_prot"/>
</dbReference>
<sequence>MVNSHNQEVQNIINVHQRLGTDIPITSDQMDTARLNTRTYDYLCRLEEAKTWISSFTPVPDSFSLFEEEMRKGFFLVEVLRHFSPESVGHIFVDDILQYRHTDNINYFLDGLKKIGLPRWFYFEVIDLYEKKNFPKVVYCVHALAHFLKRRGISLGIIKREGQVFEEEDYVRMDSELENIKIPQFENIPEKMELNNTNNTNTNNTSIDNTDTSIDLDLEEDLEDIKAKIRDELLNNQDELLIDNNIRNDEELDDSLKIKLKVKAFLFKKSFNDIFYLEDPSVFSIRHFLFLFFKNSSEIYKESFIDELHKKISDKLRDLYNKEIYLEDIENRIRLMIHNKLDLYNIPTQSDYYNIKPIQDILQIIQTSPEILRELLNRVEDKENFICTVILPLYSNVSGIKEEYLFLQLLMSNNKTNKVCCINQEDKNRSHSLSSHMTSSHMTSSHMTSSHLTSSHMTSSHLTSPHSLSSLLLVNYFRVSQESVLFRDGLFKIIRNLESLEIECNPTEIHRHLYGVVKTLDESLENKRVSEIYETRLKTMRGILTSIFDFIHQNINSVPYIIRHYYQENDTHNFMIDLLFPYLYAPDLFNDQNKISESTRQKIYKIINLITHFIIKDEQEMMPDMTVYLPIKDYLVDLSEKYKEIIRDLIQVQSTEQYFQLETLNELARVQKSVIYLPLRVVNGLIILIKENKDILLSHSYIYNNDTNRDETYNINDDTNNDNIYNNNISNNNIYNNNIYNNNIDLIDSLELLPDNNCNKIICFSFINSDWVHKEDRDDELENFIKITKRKLIYLIKISKGRNILDLIYSDPTEEEKILFNKEDLLEENIQDLKDSVHSDLKYLETRGIVSSGNLYSEILNLLAQDIVGLKLKSTERSKEIKINQNTYNNLLIKEEYLDKKVKEYDEYIEAYCSRLACQNKNNNNKEIIRLNKQSKYGSYKYEANEMIKMNVLLTFHNTTSTTTSSDNALKDIYFIFMSNKPLVFKLEIYINDLMICNPYEFRFEDVLGMKKDKIKSFNVLDICSLNTEGLIKLLNEKYIKQ</sequence>
<dbReference type="GeneID" id="90542140"/>
<dbReference type="AlphaFoldDB" id="A0AAX4JEP5"/>
<dbReference type="CDD" id="cd21206">
    <property type="entry name" value="CH_IQGAP"/>
    <property type="match status" value="1"/>
</dbReference>
<dbReference type="SMART" id="SM00033">
    <property type="entry name" value="CH"/>
    <property type="match status" value="1"/>
</dbReference>
<evidence type="ECO:0000259" key="2">
    <source>
        <dbReference type="PROSITE" id="PS50021"/>
    </source>
</evidence>
<dbReference type="EMBL" id="CP142733">
    <property type="protein sequence ID" value="WUR04307.1"/>
    <property type="molecule type" value="Genomic_DNA"/>
</dbReference>